<dbReference type="EMBL" id="VXIS01000094">
    <property type="protein sequence ID" value="KAA8905873.1"/>
    <property type="molecule type" value="Genomic_DNA"/>
</dbReference>
<name>A0A5J5EXU5_9PEZI</name>
<dbReference type="Proteomes" id="UP000326924">
    <property type="component" value="Unassembled WGS sequence"/>
</dbReference>
<evidence type="ECO:0000313" key="1">
    <source>
        <dbReference type="EMBL" id="KAA8905873.1"/>
    </source>
</evidence>
<sequence length="145" mass="16550">MTDRKRFQRNLRVSPACFLRLEEKLSAHHLSVRYQLAIARYRFGHEGSASSCEAVAQWAGVSAGIVDKAIRRVMRAVLSFHDEAIRWTTNEEKEQAKSWPHHFGESYFDRKSNYSLKVQRGLQLLTRNLSANVQTTQPSTTLSAG</sequence>
<organism evidence="1 2">
    <name type="scientific">Sphaerosporella brunnea</name>
    <dbReference type="NCBI Taxonomy" id="1250544"/>
    <lineage>
        <taxon>Eukaryota</taxon>
        <taxon>Fungi</taxon>
        <taxon>Dikarya</taxon>
        <taxon>Ascomycota</taxon>
        <taxon>Pezizomycotina</taxon>
        <taxon>Pezizomycetes</taxon>
        <taxon>Pezizales</taxon>
        <taxon>Pyronemataceae</taxon>
        <taxon>Sphaerosporella</taxon>
    </lineage>
</organism>
<reference evidence="1 2" key="1">
    <citation type="submission" date="2019-09" db="EMBL/GenBank/DDBJ databases">
        <title>Draft genome of the ectomycorrhizal ascomycete Sphaerosporella brunnea.</title>
        <authorList>
            <consortium name="DOE Joint Genome Institute"/>
            <person name="Benucci G.M."/>
            <person name="Marozzi G."/>
            <person name="Antonielli L."/>
            <person name="Sanchez S."/>
            <person name="Marco P."/>
            <person name="Wang X."/>
            <person name="Falini L.B."/>
            <person name="Barry K."/>
            <person name="Haridas S."/>
            <person name="Lipzen A."/>
            <person name="Labutti K."/>
            <person name="Grigoriev I.V."/>
            <person name="Murat C."/>
            <person name="Martin F."/>
            <person name="Albertini E."/>
            <person name="Donnini D."/>
            <person name="Bonito G."/>
        </authorList>
    </citation>
    <scope>NUCLEOTIDE SEQUENCE [LARGE SCALE GENOMIC DNA]</scope>
    <source>
        <strain evidence="1 2">Sb_GMNB300</strain>
    </source>
</reference>
<evidence type="ECO:0000313" key="2">
    <source>
        <dbReference type="Proteomes" id="UP000326924"/>
    </source>
</evidence>
<keyword evidence="2" id="KW-1185">Reference proteome</keyword>
<gene>
    <name evidence="1" type="ORF">FN846DRAFT_898948</name>
</gene>
<dbReference type="AlphaFoldDB" id="A0A5J5EXU5"/>
<protein>
    <submittedName>
        <fullName evidence="1">Uncharacterized protein</fullName>
    </submittedName>
</protein>
<dbReference type="InParanoid" id="A0A5J5EXU5"/>
<comment type="caution">
    <text evidence="1">The sequence shown here is derived from an EMBL/GenBank/DDBJ whole genome shotgun (WGS) entry which is preliminary data.</text>
</comment>
<accession>A0A5J5EXU5</accession>
<dbReference type="OrthoDB" id="5379756at2759"/>
<proteinExistence type="predicted"/>